<protein>
    <submittedName>
        <fullName evidence="1">Uncharacterized protein</fullName>
    </submittedName>
</protein>
<dbReference type="AlphaFoldDB" id="A0A9Q4EYM3"/>
<comment type="caution">
    <text evidence="1">The sequence shown here is derived from an EMBL/GenBank/DDBJ whole genome shotgun (WGS) entry which is preliminary data.</text>
</comment>
<evidence type="ECO:0000313" key="2">
    <source>
        <dbReference type="Proteomes" id="UP001079535"/>
    </source>
</evidence>
<gene>
    <name evidence="1" type="ORF">OZZ17_03715</name>
</gene>
<dbReference type="RefSeq" id="WP_268803416.1">
    <property type="nucleotide sequence ID" value="NZ_JAPRAY010000003.1"/>
</dbReference>
<organism evidence="1 2">
    <name type="scientific">Mediterraneibacter gnavus</name>
    <name type="common">Ruminococcus gnavus</name>
    <dbReference type="NCBI Taxonomy" id="33038"/>
    <lineage>
        <taxon>Bacteria</taxon>
        <taxon>Bacillati</taxon>
        <taxon>Bacillota</taxon>
        <taxon>Clostridia</taxon>
        <taxon>Lachnospirales</taxon>
        <taxon>Lachnospiraceae</taxon>
        <taxon>Mediterraneibacter</taxon>
    </lineage>
</organism>
<proteinExistence type="predicted"/>
<accession>A0A9Q4EYM3</accession>
<sequence length="167" mass="19845">MENNITVNMENLSEEERKQLMKLIQKSNGSKWKVCKPKNNEKYFFISGCGVINSFRWINDSTDNGCYGIGNCFKTEEEAEFALEKAKVETELRRFAEENNEYEIDWTDEDQEKWCMYYSYMDGDVYFTDAYCHKRNDIYFSSKKIGAQAVDSIGKERLKKYYFEVED</sequence>
<name>A0A9Q4EYM3_MEDGN</name>
<dbReference type="EMBL" id="JAPRAY010000003">
    <property type="protein sequence ID" value="MCZ0666644.1"/>
    <property type="molecule type" value="Genomic_DNA"/>
</dbReference>
<evidence type="ECO:0000313" key="1">
    <source>
        <dbReference type="EMBL" id="MCZ0666644.1"/>
    </source>
</evidence>
<dbReference type="Proteomes" id="UP001079535">
    <property type="component" value="Unassembled WGS sequence"/>
</dbReference>
<reference evidence="1" key="1">
    <citation type="submission" date="2022-11" db="EMBL/GenBank/DDBJ databases">
        <title>Temperate bacteriophages infecting mucin-degrading bacterium Ruminococcus gnavus from the human gut.</title>
        <authorList>
            <person name="Buttimer C."/>
        </authorList>
    </citation>
    <scope>NUCLEOTIDE SEQUENCE</scope>
    <source>
        <strain evidence="1">CCUG 49994</strain>
    </source>
</reference>